<organism evidence="3 4">
    <name type="scientific">Datura stramonium</name>
    <name type="common">Jimsonweed</name>
    <name type="synonym">Common thornapple</name>
    <dbReference type="NCBI Taxonomy" id="4076"/>
    <lineage>
        <taxon>Eukaryota</taxon>
        <taxon>Viridiplantae</taxon>
        <taxon>Streptophyta</taxon>
        <taxon>Embryophyta</taxon>
        <taxon>Tracheophyta</taxon>
        <taxon>Spermatophyta</taxon>
        <taxon>Magnoliopsida</taxon>
        <taxon>eudicotyledons</taxon>
        <taxon>Gunneridae</taxon>
        <taxon>Pentapetalae</taxon>
        <taxon>asterids</taxon>
        <taxon>lamiids</taxon>
        <taxon>Solanales</taxon>
        <taxon>Solanaceae</taxon>
        <taxon>Solanoideae</taxon>
        <taxon>Datureae</taxon>
        <taxon>Datura</taxon>
    </lineage>
</organism>
<keyword evidence="2" id="KW-0732">Signal</keyword>
<gene>
    <name evidence="3" type="ORF">HAX54_002647</name>
</gene>
<evidence type="ECO:0000256" key="1">
    <source>
        <dbReference type="SAM" id="MobiDB-lite"/>
    </source>
</evidence>
<reference evidence="3 4" key="1">
    <citation type="journal article" date="2021" name="BMC Genomics">
        <title>Datura genome reveals duplications of psychoactive alkaloid biosynthetic genes and high mutation rate following tissue culture.</title>
        <authorList>
            <person name="Rajewski A."/>
            <person name="Carter-House D."/>
            <person name="Stajich J."/>
            <person name="Litt A."/>
        </authorList>
    </citation>
    <scope>NUCLEOTIDE SEQUENCE [LARGE SCALE GENOMIC DNA]</scope>
    <source>
        <strain evidence="3">AR-01</strain>
    </source>
</reference>
<feature type="compositionally biased region" description="Basic and acidic residues" evidence="1">
    <location>
        <begin position="80"/>
        <end position="90"/>
    </location>
</feature>
<evidence type="ECO:0000313" key="3">
    <source>
        <dbReference type="EMBL" id="MCD7466195.1"/>
    </source>
</evidence>
<evidence type="ECO:0000313" key="4">
    <source>
        <dbReference type="Proteomes" id="UP000823775"/>
    </source>
</evidence>
<feature type="chain" id="PRO_5046545393" evidence="2">
    <location>
        <begin position="19"/>
        <end position="323"/>
    </location>
</feature>
<feature type="region of interest" description="Disordered" evidence="1">
    <location>
        <begin position="37"/>
        <end position="91"/>
    </location>
</feature>
<dbReference type="Proteomes" id="UP000823775">
    <property type="component" value="Unassembled WGS sequence"/>
</dbReference>
<protein>
    <submittedName>
        <fullName evidence="3">Uncharacterized protein</fullName>
    </submittedName>
</protein>
<proteinExistence type="predicted"/>
<comment type="caution">
    <text evidence="3">The sequence shown here is derived from an EMBL/GenBank/DDBJ whole genome shotgun (WGS) entry which is preliminary data.</text>
</comment>
<feature type="compositionally biased region" description="Basic residues" evidence="1">
    <location>
        <begin position="55"/>
        <end position="70"/>
    </location>
</feature>
<accession>A0ABS8T5I3</accession>
<keyword evidence="4" id="KW-1185">Reference proteome</keyword>
<sequence length="323" mass="36143">MQATEWICKIVLPLWAKAWTLVGDLYVQFHLTDAASDRASGSSASSSSRDSRSKGYGRKQKKKSHTKVNAHAHSGTSVDIHQKGESETSESKLLMHNKNIARTEIFNKLTDISEAKNSGATDSDRDDVGVKMEGDGHGRRALAEDMVAKIENLKEHAVLHDAYMQVLQAAKMEILGISEAWDATGQRKIHLLGPKIDRRSIEISANDAIREALSVYESLGELRKQESAYAYFQLACYQRDCCLKFLEQDQKKNDSSKGGNSFLHRVKQYASLAEERNWQKSMVLCTKDTSHDALESFQSSSLPVSSVVDQFLLQLLQWFICAL</sequence>
<dbReference type="PANTHER" id="PTHR15000:SF1">
    <property type="entry name" value="ERYTHROID DIFFERENTIATION-RELATED FACTOR 1"/>
    <property type="match status" value="1"/>
</dbReference>
<feature type="signal peptide" evidence="2">
    <location>
        <begin position="1"/>
        <end position="18"/>
    </location>
</feature>
<dbReference type="PANTHER" id="PTHR15000">
    <property type="entry name" value="ERYTHROID DIFFERENTIATION-RELATED FACTOR 1"/>
    <property type="match status" value="1"/>
</dbReference>
<dbReference type="EMBL" id="JACEIK010001119">
    <property type="protein sequence ID" value="MCD7466195.1"/>
    <property type="molecule type" value="Genomic_DNA"/>
</dbReference>
<name>A0ABS8T5I3_DATST</name>
<evidence type="ECO:0000256" key="2">
    <source>
        <dbReference type="SAM" id="SignalP"/>
    </source>
</evidence>
<feature type="compositionally biased region" description="Low complexity" evidence="1">
    <location>
        <begin position="37"/>
        <end position="48"/>
    </location>
</feature>